<proteinExistence type="predicted"/>
<evidence type="ECO:0000256" key="1">
    <source>
        <dbReference type="SAM" id="MobiDB-lite"/>
    </source>
</evidence>
<evidence type="ECO:0000313" key="3">
    <source>
        <dbReference type="Proteomes" id="UP000887159"/>
    </source>
</evidence>
<name>A0A8X6WIP8_TRICX</name>
<dbReference type="EMBL" id="BMAU01021430">
    <property type="protein sequence ID" value="GFY35039.1"/>
    <property type="molecule type" value="Genomic_DNA"/>
</dbReference>
<protein>
    <submittedName>
        <fullName evidence="2">Uncharacterized protein</fullName>
    </submittedName>
</protein>
<dbReference type="Proteomes" id="UP000887159">
    <property type="component" value="Unassembled WGS sequence"/>
</dbReference>
<gene>
    <name evidence="2" type="ORF">TNCV_5044141</name>
</gene>
<comment type="caution">
    <text evidence="2">The sequence shown here is derived from an EMBL/GenBank/DDBJ whole genome shotgun (WGS) entry which is preliminary data.</text>
</comment>
<evidence type="ECO:0000313" key="2">
    <source>
        <dbReference type="EMBL" id="GFY35039.1"/>
    </source>
</evidence>
<accession>A0A8X6WIP8</accession>
<keyword evidence="3" id="KW-1185">Reference proteome</keyword>
<dbReference type="AlphaFoldDB" id="A0A8X6WIP8"/>
<sequence length="85" mass="9723">MLPLELGRPGQGSGLSGPTSGYRHVMRRKLSATEDSPYRGAFTCFICESSKSFCWRSVEARERGCQLRCQPRHLNVAQNFKFRRK</sequence>
<feature type="region of interest" description="Disordered" evidence="1">
    <location>
        <begin position="1"/>
        <end position="21"/>
    </location>
</feature>
<organism evidence="2 3">
    <name type="scientific">Trichonephila clavipes</name>
    <name type="common">Golden silk orbweaver</name>
    <name type="synonym">Nephila clavipes</name>
    <dbReference type="NCBI Taxonomy" id="2585209"/>
    <lineage>
        <taxon>Eukaryota</taxon>
        <taxon>Metazoa</taxon>
        <taxon>Ecdysozoa</taxon>
        <taxon>Arthropoda</taxon>
        <taxon>Chelicerata</taxon>
        <taxon>Arachnida</taxon>
        <taxon>Araneae</taxon>
        <taxon>Araneomorphae</taxon>
        <taxon>Entelegynae</taxon>
        <taxon>Araneoidea</taxon>
        <taxon>Nephilidae</taxon>
        <taxon>Trichonephila</taxon>
    </lineage>
</organism>
<reference evidence="2" key="1">
    <citation type="submission" date="2020-08" db="EMBL/GenBank/DDBJ databases">
        <title>Multicomponent nature underlies the extraordinary mechanical properties of spider dragline silk.</title>
        <authorList>
            <person name="Kono N."/>
            <person name="Nakamura H."/>
            <person name="Mori M."/>
            <person name="Yoshida Y."/>
            <person name="Ohtoshi R."/>
            <person name="Malay A.D."/>
            <person name="Moran D.A.P."/>
            <person name="Tomita M."/>
            <person name="Numata K."/>
            <person name="Arakawa K."/>
        </authorList>
    </citation>
    <scope>NUCLEOTIDE SEQUENCE</scope>
</reference>